<evidence type="ECO:0000313" key="2">
    <source>
        <dbReference type="Proteomes" id="UP000008782"/>
    </source>
</evidence>
<organism evidence="2">
    <name type="scientific">Colletotrichum graminicola (strain M1.001 / M2 / FGSC 10212)</name>
    <name type="common">Maize anthracnose fungus</name>
    <name type="synonym">Glomerella graminicola</name>
    <dbReference type="NCBI Taxonomy" id="645133"/>
    <lineage>
        <taxon>Eukaryota</taxon>
        <taxon>Fungi</taxon>
        <taxon>Dikarya</taxon>
        <taxon>Ascomycota</taxon>
        <taxon>Pezizomycotina</taxon>
        <taxon>Sordariomycetes</taxon>
        <taxon>Hypocreomycetidae</taxon>
        <taxon>Glomerellales</taxon>
        <taxon>Glomerellaceae</taxon>
        <taxon>Colletotrichum</taxon>
        <taxon>Colletotrichum graminicola species complex</taxon>
    </lineage>
</organism>
<dbReference type="VEuPathDB" id="FungiDB:GLRG_02388"/>
<proteinExistence type="predicted"/>
<dbReference type="EMBL" id="GG697335">
    <property type="protein sequence ID" value="EFQ26568.1"/>
    <property type="molecule type" value="Genomic_DNA"/>
</dbReference>
<sequence length="70" mass="7363">MAGIGLVIAHAYLPEAARRTFVVGALLPARLDTDVRVTMLGLNSHSVELLGLSSLACLGDLPHLVCPRSL</sequence>
<reference evidence="2" key="1">
    <citation type="journal article" date="2012" name="Nat. Genet.">
        <title>Lifestyle transitions in plant pathogenic Colletotrichum fungi deciphered by genome and transcriptome analyses.</title>
        <authorList>
            <person name="O'Connell R.J."/>
            <person name="Thon M.R."/>
            <person name="Hacquard S."/>
            <person name="Amyotte S.G."/>
            <person name="Kleemann J."/>
            <person name="Torres M.F."/>
            <person name="Damm U."/>
            <person name="Buiate E.A."/>
            <person name="Epstein L."/>
            <person name="Alkan N."/>
            <person name="Altmueller J."/>
            <person name="Alvarado-Balderrama L."/>
            <person name="Bauser C.A."/>
            <person name="Becker C."/>
            <person name="Birren B.W."/>
            <person name="Chen Z."/>
            <person name="Choi J."/>
            <person name="Crouch J.A."/>
            <person name="Duvick J.P."/>
            <person name="Farman M.A."/>
            <person name="Gan P."/>
            <person name="Heiman D."/>
            <person name="Henrissat B."/>
            <person name="Howard R.J."/>
            <person name="Kabbage M."/>
            <person name="Koch C."/>
            <person name="Kracher B."/>
            <person name="Kubo Y."/>
            <person name="Law A.D."/>
            <person name="Lebrun M.-H."/>
            <person name="Lee Y.-H."/>
            <person name="Miyara I."/>
            <person name="Moore N."/>
            <person name="Neumann U."/>
            <person name="Nordstroem K."/>
            <person name="Panaccione D.G."/>
            <person name="Panstruga R."/>
            <person name="Place M."/>
            <person name="Proctor R.H."/>
            <person name="Prusky D."/>
            <person name="Rech G."/>
            <person name="Reinhardt R."/>
            <person name="Rollins J.A."/>
            <person name="Rounsley S."/>
            <person name="Schardl C.L."/>
            <person name="Schwartz D.C."/>
            <person name="Shenoy N."/>
            <person name="Shirasu K."/>
            <person name="Sikhakolli U.R."/>
            <person name="Stueber K."/>
            <person name="Sukno S.A."/>
            <person name="Sweigard J.A."/>
            <person name="Takano Y."/>
            <person name="Takahara H."/>
            <person name="Trail F."/>
            <person name="van der Does H.C."/>
            <person name="Voll L.M."/>
            <person name="Will I."/>
            <person name="Young S."/>
            <person name="Zeng Q."/>
            <person name="Zhang J."/>
            <person name="Zhou S."/>
            <person name="Dickman M.B."/>
            <person name="Schulze-Lefert P."/>
            <person name="Ver Loren van Themaat E."/>
            <person name="Ma L.-J."/>
            <person name="Vaillancourt L.J."/>
        </authorList>
    </citation>
    <scope>NUCLEOTIDE SEQUENCE [LARGE SCALE GENOMIC DNA]</scope>
    <source>
        <strain evidence="2">M1.001 / M2 / FGSC 10212</strain>
    </source>
</reference>
<gene>
    <name evidence="1" type="ORF">GLRG_02388</name>
</gene>
<dbReference type="AlphaFoldDB" id="E3Q6T0"/>
<dbReference type="HOGENOM" id="CLU_2757625_0_0_1"/>
<name>E3Q6T0_COLGM</name>
<dbReference type="GeneID" id="24407753"/>
<keyword evidence="2" id="KW-1185">Reference proteome</keyword>
<accession>E3Q6T0</accession>
<evidence type="ECO:0000313" key="1">
    <source>
        <dbReference type="EMBL" id="EFQ26568.1"/>
    </source>
</evidence>
<protein>
    <submittedName>
        <fullName evidence="1">Uncharacterized protein</fullName>
    </submittedName>
</protein>
<dbReference type="Proteomes" id="UP000008782">
    <property type="component" value="Unassembled WGS sequence"/>
</dbReference>
<dbReference type="RefSeq" id="XP_008090588.1">
    <property type="nucleotide sequence ID" value="XM_008092397.1"/>
</dbReference>